<sequence length="945" mass="105837">MSQGEDSPLLPSSPYRVAASSNTRAPSSSSSLFSAIGGADNSSEDDDDSEIEEGPLSSSSEDEAVAGHVDIMETEESGESVSSSDGVRRHRPSFMRQLGVVEEHDENGDCGIVAVGPVLGDGDLFCDSLLSPGCGGRIPVQTQTVSSSSSPSRPVSAPVTCLERDGTLTRGSPPAPSKAREDEEDFGASLCKISPVISAVRAVMGKKCHCHGYWGRFRFCGVQEPVRETVGDRTALWREIDALARHGGGLGSFRLFQMVMRHGPSLIHQSPRTDLLLGRFYIKANWPRESRSPLSYASELCDDSLRRFVLRHADDLPRVADETYRFVELAGCWGLYPAILCLDKICRQLHGQDECLGGVFIRVAASVTAAIEESLHSRIYRFLLNVRHEAEVLEAVLRRCRDGQLSLSTFAMSTVGFDKMPCYDFLISADSFARDAGWAAMCKWMSSLSCGVSVSINVTRLDVDATSVIRCLGGYCDLVREREVHRPVVRFFVDLWDVAAIRVINHILKECTSEPTGVCYAFNVPSLLMKRYRGRQPQYCLFGRAVARRLSDLGHEAAFDREYRRCEESCPKVTVNTEDFLKKVLVCALRGRASVVFIHHVVKYSMLACESNLCLPACLSPDMASCHFGEYDAPVQRLMVNLSRCVFARSEQHEPHSPDVVLGNTRRYFDLRVLRELVTEAVIWGNARLDALVAASDWWVENAVDRLRPLHIGVVGLHTVLMRLGFTYFASWDLIERIFEHMYFAAVRASVDLCKAGLPRCDWFERTIYAGGKFIFELYRRPRLSLPPARWEALRADMLEHGMRNCQFLSVGPDDEVAHLWSVTPSVWAARDCVYDEETVWSLCPLNRECYFPSSARRSLRVPVVNYAWLEHQEDGKAAQCLFQRAAQIQNDVEVSCVNLSVFVDHCVTPLFYYDSSMTPDVLLSRMLKWYHLHLKVGVYKYCSS</sequence>
<dbReference type="Pfam" id="PF02867">
    <property type="entry name" value="Ribonuc_red_lgC"/>
    <property type="match status" value="1"/>
</dbReference>
<feature type="region of interest" description="Disordered" evidence="2">
    <location>
        <begin position="1"/>
        <end position="90"/>
    </location>
</feature>
<dbReference type="Proteomes" id="UP000099188">
    <property type="component" value="Segment"/>
</dbReference>
<dbReference type="GO" id="GO:0005524">
    <property type="term" value="F:ATP binding"/>
    <property type="evidence" value="ECO:0007669"/>
    <property type="project" value="TreeGrafter"/>
</dbReference>
<dbReference type="RefSeq" id="NP_612688.1">
    <property type="nucleotide sequence ID" value="NC_003521.1"/>
</dbReference>
<gene>
    <name evidence="4" type="primary">UL45</name>
    <name evidence="4" type="ORF">CCMVgp046</name>
</gene>
<feature type="compositionally biased region" description="Low complexity" evidence="2">
    <location>
        <begin position="18"/>
        <end position="31"/>
    </location>
</feature>
<dbReference type="OrthoDB" id="2980at10239"/>
<organism evidence="4 6">
    <name type="scientific">Panine betaherpesvirus 2</name>
    <name type="common">Chimpanzee cytomegalovirus</name>
    <dbReference type="NCBI Taxonomy" id="188763"/>
    <lineage>
        <taxon>Viruses</taxon>
        <taxon>Duplodnaviria</taxon>
        <taxon>Heunggongvirae</taxon>
        <taxon>Peploviricota</taxon>
        <taxon>Herviviricetes</taxon>
        <taxon>Herpesvirales</taxon>
        <taxon>Orthoherpesviridae</taxon>
        <taxon>Betaherpesvirinae</taxon>
        <taxon>Cytomegalovirus</taxon>
        <taxon>Cytomegalovirus paninebeta2</taxon>
    </lineage>
</organism>
<dbReference type="GO" id="GO:0004748">
    <property type="term" value="F:ribonucleoside-diphosphate reductase activity, thioredoxin disulfide as acceptor"/>
    <property type="evidence" value="ECO:0007669"/>
    <property type="project" value="TreeGrafter"/>
</dbReference>
<dbReference type="SUPFAM" id="SSF51998">
    <property type="entry name" value="PFL-like glycyl radical enzymes"/>
    <property type="match status" value="1"/>
</dbReference>
<keyword evidence="6" id="KW-1185">Reference proteome</keyword>
<proteinExistence type="inferred from homology"/>
<comment type="similarity">
    <text evidence="1">Belongs to the ribonucleoside diphosphate reductase large chain family.</text>
</comment>
<reference evidence="4 6" key="1">
    <citation type="journal article" date="2003" name="J. Gen. Virol.">
        <title>The human cytomegalovirus genome revisited: comparison with the chimpanzee cytomegalovirus genome.</title>
        <authorList>
            <person name="Davison A.J."/>
            <person name="Dolan A."/>
            <person name="Akter P."/>
            <person name="Addison C."/>
            <person name="Dargan D.J."/>
            <person name="Alcendor D.J."/>
            <person name="McGeoch D.J."/>
            <person name="Hayward G.S."/>
        </authorList>
    </citation>
    <scope>NUCLEOTIDE SEQUENCE [LARGE SCALE GENOMIC DNA]</scope>
    <source>
        <strain evidence="4">Heberling</strain>
    </source>
</reference>
<dbReference type="InterPro" id="IPR039718">
    <property type="entry name" value="Rrm1"/>
</dbReference>
<reference evidence="5" key="2">
    <citation type="submission" date="2021-05" db="EMBL/GenBank/DDBJ databases">
        <title>Cloning and multi-omic analysis of chimpanzee cytomegalovirus: a resource for comparative functional genomics.</title>
        <authorList>
            <person name="Phan Q.V."/>
        </authorList>
    </citation>
    <scope>NUCLEOTIDE SEQUENCE</scope>
    <source>
        <strain evidence="5">Heberling</strain>
    </source>
</reference>
<name>Q8QS44_9BETA</name>
<accession>Q8QS44</accession>
<dbReference type="Gene3D" id="3.20.70.20">
    <property type="match status" value="1"/>
</dbReference>
<evidence type="ECO:0000313" key="5">
    <source>
        <dbReference type="EMBL" id="QXV67799.1"/>
    </source>
</evidence>
<dbReference type="PROSITE" id="PS00089">
    <property type="entry name" value="RIBORED_LARGE"/>
    <property type="match status" value="1"/>
</dbReference>
<feature type="compositionally biased region" description="Acidic residues" evidence="2">
    <location>
        <begin position="42"/>
        <end position="53"/>
    </location>
</feature>
<dbReference type="PRINTS" id="PR01183">
    <property type="entry name" value="RIBORDTASEM1"/>
</dbReference>
<feature type="domain" description="Ribonucleotide reductase large subunit" evidence="3">
    <location>
        <begin position="791"/>
        <end position="813"/>
    </location>
</feature>
<dbReference type="KEGG" id="vg:935562"/>
<dbReference type="GeneID" id="935562"/>
<dbReference type="PANTHER" id="PTHR11573:SF6">
    <property type="entry name" value="RIBONUCLEOSIDE-DIPHOSPHATE REDUCTASE LARGE SUBUNIT"/>
    <property type="match status" value="1"/>
</dbReference>
<dbReference type="GO" id="GO:0009263">
    <property type="term" value="P:deoxyribonucleotide biosynthetic process"/>
    <property type="evidence" value="ECO:0007669"/>
    <property type="project" value="TreeGrafter"/>
</dbReference>
<evidence type="ECO:0000313" key="4">
    <source>
        <dbReference type="EMBL" id="AAM00694.1"/>
    </source>
</evidence>
<dbReference type="EMBL" id="MZ151943">
    <property type="protein sequence ID" value="QXV67799.1"/>
    <property type="molecule type" value="Genomic_DNA"/>
</dbReference>
<dbReference type="EMBL" id="AF480884">
    <property type="protein sequence ID" value="AAM00694.1"/>
    <property type="molecule type" value="Genomic_DNA"/>
</dbReference>
<protein>
    <submittedName>
        <fullName evidence="4">Ribonucleotide reductase subunit 1</fullName>
    </submittedName>
</protein>
<evidence type="ECO:0000256" key="1">
    <source>
        <dbReference type="ARBA" id="ARBA00010406"/>
    </source>
</evidence>
<dbReference type="InterPro" id="IPR013346">
    <property type="entry name" value="NrdE_NrdA_C"/>
</dbReference>
<evidence type="ECO:0000259" key="3">
    <source>
        <dbReference type="PROSITE" id="PS00089"/>
    </source>
</evidence>
<dbReference type="InterPro" id="IPR000788">
    <property type="entry name" value="RNR_lg_C"/>
</dbReference>
<evidence type="ECO:0000313" key="6">
    <source>
        <dbReference type="Proteomes" id="UP000099188"/>
    </source>
</evidence>
<dbReference type="PANTHER" id="PTHR11573">
    <property type="entry name" value="RIBONUCLEOSIDE-DIPHOSPHATE REDUCTASE LARGE CHAIN"/>
    <property type="match status" value="1"/>
</dbReference>
<evidence type="ECO:0000256" key="2">
    <source>
        <dbReference type="SAM" id="MobiDB-lite"/>
    </source>
</evidence>